<dbReference type="GO" id="GO:0051920">
    <property type="term" value="F:peroxiredoxin activity"/>
    <property type="evidence" value="ECO:0007669"/>
    <property type="project" value="InterPro"/>
</dbReference>
<dbReference type="AlphaFoldDB" id="W4LP24"/>
<dbReference type="InterPro" id="IPR003779">
    <property type="entry name" value="CMD-like"/>
</dbReference>
<feature type="domain" description="Carboxymuconolactone decarboxylase-like" evidence="1">
    <location>
        <begin position="179"/>
        <end position="257"/>
    </location>
</feature>
<dbReference type="EMBL" id="AZHW01000441">
    <property type="protein sequence ID" value="ETW99480.1"/>
    <property type="molecule type" value="Genomic_DNA"/>
</dbReference>
<evidence type="ECO:0000313" key="3">
    <source>
        <dbReference type="Proteomes" id="UP000019141"/>
    </source>
</evidence>
<dbReference type="Pfam" id="PF02627">
    <property type="entry name" value="CMD"/>
    <property type="match status" value="2"/>
</dbReference>
<sequence length="269" mass="30145">MSTLDERFQKGLEMRERLAGGEGRIFRGSVPSAYELAPDMYRITTESLYGSIWSRPGLDIKYRAIATLTVAAAQLATPQVRAHVRNSLNVGVTPEELVEVFMMVAFYGGIPASYNALAIAKEIFEERGLECTAAECFDPSVAAETLYERGVDKHRELIPDVFGYHTIEPTPEEHDLDVLMQEYLWGSVWTRPGLDMKSRIICALASLVVSGSYDLSTRRMIEGALRYGLTKMEIMEMAMHLAFYVGILPARAFMHIASTVFRSPEFARL</sequence>
<keyword evidence="3" id="KW-1185">Reference proteome</keyword>
<dbReference type="PANTHER" id="PTHR33570:SF2">
    <property type="entry name" value="CARBOXYMUCONOLACTONE DECARBOXYLASE-LIKE DOMAIN-CONTAINING PROTEIN"/>
    <property type="match status" value="1"/>
</dbReference>
<evidence type="ECO:0000313" key="2">
    <source>
        <dbReference type="EMBL" id="ETW99480.1"/>
    </source>
</evidence>
<dbReference type="Proteomes" id="UP000019141">
    <property type="component" value="Unassembled WGS sequence"/>
</dbReference>
<dbReference type="InterPro" id="IPR029032">
    <property type="entry name" value="AhpD-like"/>
</dbReference>
<comment type="caution">
    <text evidence="2">The sequence shown here is derived from an EMBL/GenBank/DDBJ whole genome shotgun (WGS) entry which is preliminary data.</text>
</comment>
<dbReference type="Gene3D" id="1.20.1290.10">
    <property type="entry name" value="AhpD-like"/>
    <property type="match status" value="2"/>
</dbReference>
<name>W4LP24_ENTF1</name>
<evidence type="ECO:0000259" key="1">
    <source>
        <dbReference type="Pfam" id="PF02627"/>
    </source>
</evidence>
<reference evidence="2 3" key="1">
    <citation type="journal article" date="2014" name="Nature">
        <title>An environmental bacterial taxon with a large and distinct metabolic repertoire.</title>
        <authorList>
            <person name="Wilson M.C."/>
            <person name="Mori T."/>
            <person name="Ruckert C."/>
            <person name="Uria A.R."/>
            <person name="Helf M.J."/>
            <person name="Takada K."/>
            <person name="Gernert C."/>
            <person name="Steffens U.A."/>
            <person name="Heycke N."/>
            <person name="Schmitt S."/>
            <person name="Rinke C."/>
            <person name="Helfrich E.J."/>
            <person name="Brachmann A.O."/>
            <person name="Gurgui C."/>
            <person name="Wakimoto T."/>
            <person name="Kracht M."/>
            <person name="Crusemann M."/>
            <person name="Hentschel U."/>
            <person name="Abe I."/>
            <person name="Matsunaga S."/>
            <person name="Kalinowski J."/>
            <person name="Takeyama H."/>
            <person name="Piel J."/>
        </authorList>
    </citation>
    <scope>NUCLEOTIDE SEQUENCE [LARGE SCALE GENOMIC DNA]</scope>
    <source>
        <strain evidence="3">TSY1</strain>
    </source>
</reference>
<feature type="domain" description="Carboxymuconolactone decarboxylase-like" evidence="1">
    <location>
        <begin position="38"/>
        <end position="122"/>
    </location>
</feature>
<proteinExistence type="predicted"/>
<protein>
    <recommendedName>
        <fullName evidence="1">Carboxymuconolactone decarboxylase-like domain-containing protein</fullName>
    </recommendedName>
</protein>
<organism evidence="2 3">
    <name type="scientific">Entotheonella factor</name>
    <dbReference type="NCBI Taxonomy" id="1429438"/>
    <lineage>
        <taxon>Bacteria</taxon>
        <taxon>Pseudomonadati</taxon>
        <taxon>Nitrospinota/Tectimicrobiota group</taxon>
        <taxon>Candidatus Tectimicrobiota</taxon>
        <taxon>Candidatus Entotheonellia</taxon>
        <taxon>Candidatus Entotheonellales</taxon>
        <taxon>Candidatus Entotheonellaceae</taxon>
        <taxon>Candidatus Entotheonella</taxon>
    </lineage>
</organism>
<dbReference type="InterPro" id="IPR052512">
    <property type="entry name" value="4CMD/NDH-1_regulator"/>
</dbReference>
<dbReference type="SUPFAM" id="SSF69118">
    <property type="entry name" value="AhpD-like"/>
    <property type="match status" value="2"/>
</dbReference>
<dbReference type="PATRIC" id="fig|1429438.4.peg.2959"/>
<dbReference type="HOGENOM" id="CLU_070025_0_0_7"/>
<gene>
    <name evidence="2" type="ORF">ETSY1_14900</name>
</gene>
<dbReference type="PANTHER" id="PTHR33570">
    <property type="entry name" value="4-CARBOXYMUCONOLACTONE DECARBOXYLASE FAMILY PROTEIN"/>
    <property type="match status" value="1"/>
</dbReference>
<accession>W4LP24</accession>